<name>A0A4V4HIG3_DENBC</name>
<dbReference type="PANTHER" id="PTHR10657:SF4">
    <property type="entry name" value="PEPTIDYL-PROLYL CIS-TRANS ISOMERASE-RELATED"/>
    <property type="match status" value="1"/>
</dbReference>
<dbReference type="PROSITE" id="PS50020">
    <property type="entry name" value="WW_DOMAIN_2"/>
    <property type="match status" value="1"/>
</dbReference>
<dbReference type="CDD" id="cd00201">
    <property type="entry name" value="WW"/>
    <property type="match status" value="1"/>
</dbReference>
<evidence type="ECO:0000256" key="3">
    <source>
        <dbReference type="ARBA" id="ARBA00023235"/>
    </source>
</evidence>
<evidence type="ECO:0000256" key="2">
    <source>
        <dbReference type="ARBA" id="ARBA00023110"/>
    </source>
</evidence>
<dbReference type="PROSITE" id="PS50198">
    <property type="entry name" value="PPIC_PPIASE_2"/>
    <property type="match status" value="1"/>
</dbReference>
<dbReference type="GO" id="GO:0005634">
    <property type="term" value="C:nucleus"/>
    <property type="evidence" value="ECO:0007669"/>
    <property type="project" value="TreeGrafter"/>
</dbReference>
<gene>
    <name evidence="8" type="ORF">K435DRAFT_825897</name>
</gene>
<evidence type="ECO:0000259" key="7">
    <source>
        <dbReference type="PROSITE" id="PS50198"/>
    </source>
</evidence>
<dbReference type="EC" id="5.2.1.8" evidence="5"/>
<dbReference type="SUPFAM" id="SSF54534">
    <property type="entry name" value="FKBP-like"/>
    <property type="match status" value="1"/>
</dbReference>
<dbReference type="InterPro" id="IPR046357">
    <property type="entry name" value="PPIase_dom_sf"/>
</dbReference>
<dbReference type="InterPro" id="IPR001202">
    <property type="entry name" value="WW_dom"/>
</dbReference>
<dbReference type="GO" id="GO:0005829">
    <property type="term" value="C:cytosol"/>
    <property type="evidence" value="ECO:0007669"/>
    <property type="project" value="TreeGrafter"/>
</dbReference>
<keyword evidence="3 4" id="KW-0413">Isomerase</keyword>
<reference evidence="8 9" key="1">
    <citation type="journal article" date="2019" name="Nat. Ecol. Evol.">
        <title>Megaphylogeny resolves global patterns of mushroom evolution.</title>
        <authorList>
            <person name="Varga T."/>
            <person name="Krizsan K."/>
            <person name="Foldi C."/>
            <person name="Dima B."/>
            <person name="Sanchez-Garcia M."/>
            <person name="Sanchez-Ramirez S."/>
            <person name="Szollosi G.J."/>
            <person name="Szarkandi J.G."/>
            <person name="Papp V."/>
            <person name="Albert L."/>
            <person name="Andreopoulos W."/>
            <person name="Angelini C."/>
            <person name="Antonin V."/>
            <person name="Barry K.W."/>
            <person name="Bougher N.L."/>
            <person name="Buchanan P."/>
            <person name="Buyck B."/>
            <person name="Bense V."/>
            <person name="Catcheside P."/>
            <person name="Chovatia M."/>
            <person name="Cooper J."/>
            <person name="Damon W."/>
            <person name="Desjardin D."/>
            <person name="Finy P."/>
            <person name="Geml J."/>
            <person name="Haridas S."/>
            <person name="Hughes K."/>
            <person name="Justo A."/>
            <person name="Karasinski D."/>
            <person name="Kautmanova I."/>
            <person name="Kiss B."/>
            <person name="Kocsube S."/>
            <person name="Kotiranta H."/>
            <person name="LaButti K.M."/>
            <person name="Lechner B.E."/>
            <person name="Liimatainen K."/>
            <person name="Lipzen A."/>
            <person name="Lukacs Z."/>
            <person name="Mihaltcheva S."/>
            <person name="Morgado L.N."/>
            <person name="Niskanen T."/>
            <person name="Noordeloos M.E."/>
            <person name="Ohm R.A."/>
            <person name="Ortiz-Santana B."/>
            <person name="Ovrebo C."/>
            <person name="Racz N."/>
            <person name="Riley R."/>
            <person name="Savchenko A."/>
            <person name="Shiryaev A."/>
            <person name="Soop K."/>
            <person name="Spirin V."/>
            <person name="Szebenyi C."/>
            <person name="Tomsovsky M."/>
            <person name="Tulloss R.E."/>
            <person name="Uehling J."/>
            <person name="Grigoriev I.V."/>
            <person name="Vagvolgyi C."/>
            <person name="Papp T."/>
            <person name="Martin F.M."/>
            <person name="Miettinen O."/>
            <person name="Hibbett D.S."/>
            <person name="Nagy L.G."/>
        </authorList>
    </citation>
    <scope>NUCLEOTIDE SEQUENCE [LARGE SCALE GENOMIC DNA]</scope>
    <source>
        <strain evidence="8 9">CBS 962.96</strain>
    </source>
</reference>
<dbReference type="InterPro" id="IPR000297">
    <property type="entry name" value="PPIase_PpiC"/>
</dbReference>
<evidence type="ECO:0000256" key="1">
    <source>
        <dbReference type="ARBA" id="ARBA00000971"/>
    </source>
</evidence>
<feature type="domain" description="PpiC" evidence="7">
    <location>
        <begin position="51"/>
        <end position="162"/>
    </location>
</feature>
<dbReference type="SMART" id="SM00456">
    <property type="entry name" value="WW"/>
    <property type="match status" value="1"/>
</dbReference>
<proteinExistence type="predicted"/>
<keyword evidence="9" id="KW-1185">Reference proteome</keyword>
<dbReference type="Gene3D" id="3.10.50.40">
    <property type="match status" value="1"/>
</dbReference>
<evidence type="ECO:0000313" key="8">
    <source>
        <dbReference type="EMBL" id="THV06476.1"/>
    </source>
</evidence>
<dbReference type="AlphaFoldDB" id="A0A4V4HIG3"/>
<evidence type="ECO:0000256" key="4">
    <source>
        <dbReference type="PROSITE-ProRule" id="PRU00278"/>
    </source>
</evidence>
<comment type="catalytic activity">
    <reaction evidence="1 5">
        <text>[protein]-peptidylproline (omega=180) = [protein]-peptidylproline (omega=0)</text>
        <dbReference type="Rhea" id="RHEA:16237"/>
        <dbReference type="Rhea" id="RHEA-COMP:10747"/>
        <dbReference type="Rhea" id="RHEA-COMP:10748"/>
        <dbReference type="ChEBI" id="CHEBI:83833"/>
        <dbReference type="ChEBI" id="CHEBI:83834"/>
        <dbReference type="EC" id="5.2.1.8"/>
    </reaction>
</comment>
<organism evidence="8 9">
    <name type="scientific">Dendrothele bispora (strain CBS 962.96)</name>
    <dbReference type="NCBI Taxonomy" id="1314807"/>
    <lineage>
        <taxon>Eukaryota</taxon>
        <taxon>Fungi</taxon>
        <taxon>Dikarya</taxon>
        <taxon>Basidiomycota</taxon>
        <taxon>Agaricomycotina</taxon>
        <taxon>Agaricomycetes</taxon>
        <taxon>Agaricomycetidae</taxon>
        <taxon>Agaricales</taxon>
        <taxon>Agaricales incertae sedis</taxon>
        <taxon>Dendrothele</taxon>
    </lineage>
</organism>
<dbReference type="OrthoDB" id="2530521at2759"/>
<dbReference type="InterPro" id="IPR051370">
    <property type="entry name" value="PPIase_Pin1"/>
</dbReference>
<dbReference type="FunFam" id="3.10.50.40:FF:000026">
    <property type="entry name" value="Peptidyl-prolyl cis-trans isomerase"/>
    <property type="match status" value="1"/>
</dbReference>
<evidence type="ECO:0000313" key="9">
    <source>
        <dbReference type="Proteomes" id="UP000297245"/>
    </source>
</evidence>
<dbReference type="PANTHER" id="PTHR10657">
    <property type="entry name" value="PEPTIDYL-PROLYL CIS-TRANS ISOMERASE"/>
    <property type="match status" value="1"/>
</dbReference>
<protein>
    <recommendedName>
        <fullName evidence="5">Peptidyl-prolyl cis-trans isomerase</fullName>
        <ecNumber evidence="5">5.2.1.8</ecNumber>
    </recommendedName>
</protein>
<sequence length="162" mass="17688">MWEVRMSNSRKVPYFYNAETKEAIWDAPPGLTEGQIKSLPGAELLSGGGAPGQVRASHLLVKHNGSRRPSSWKEANITRSKEEAIDILKGYQAEIGGSGDKFGELAKIHSDCSSHEKNGDLGWFGRGQMQKPFEDTTFALEVGQISDIISTDSGVHLIMRTG</sequence>
<dbReference type="Pfam" id="PF00639">
    <property type="entry name" value="Rotamase"/>
    <property type="match status" value="1"/>
</dbReference>
<dbReference type="Gene3D" id="2.20.70.10">
    <property type="match status" value="1"/>
</dbReference>
<dbReference type="Proteomes" id="UP000297245">
    <property type="component" value="Unassembled WGS sequence"/>
</dbReference>
<keyword evidence="2 4" id="KW-0697">Rotamase</keyword>
<dbReference type="GO" id="GO:0003755">
    <property type="term" value="F:peptidyl-prolyl cis-trans isomerase activity"/>
    <property type="evidence" value="ECO:0007669"/>
    <property type="project" value="UniProtKB-UniRule"/>
</dbReference>
<accession>A0A4V4HIG3</accession>
<evidence type="ECO:0000256" key="5">
    <source>
        <dbReference type="RuleBase" id="RU363014"/>
    </source>
</evidence>
<dbReference type="EMBL" id="ML179042">
    <property type="protein sequence ID" value="THV06476.1"/>
    <property type="molecule type" value="Genomic_DNA"/>
</dbReference>
<feature type="domain" description="WW" evidence="6">
    <location>
        <begin position="1"/>
        <end position="30"/>
    </location>
</feature>
<dbReference type="GO" id="GO:0060261">
    <property type="term" value="P:positive regulation of transcription initiation by RNA polymerase II"/>
    <property type="evidence" value="ECO:0007669"/>
    <property type="project" value="UniProtKB-ARBA"/>
</dbReference>
<evidence type="ECO:0000259" key="6">
    <source>
        <dbReference type="PROSITE" id="PS50020"/>
    </source>
</evidence>